<dbReference type="GO" id="GO:0009083">
    <property type="term" value="P:branched-chain amino acid catabolic process"/>
    <property type="evidence" value="ECO:0007669"/>
    <property type="project" value="TreeGrafter"/>
</dbReference>
<dbReference type="AlphaFoldDB" id="A0A7S3BP05"/>
<dbReference type="PANTHER" id="PTHR43380">
    <property type="entry name" value="2-OXOISOVALERATE DEHYDROGENASE SUBUNIT ALPHA, MITOCHONDRIAL"/>
    <property type="match status" value="1"/>
</dbReference>
<dbReference type="CDD" id="cd02000">
    <property type="entry name" value="TPP_E1_PDC_ADC_BCADC"/>
    <property type="match status" value="1"/>
</dbReference>
<dbReference type="Pfam" id="PF00676">
    <property type="entry name" value="E1_dh"/>
    <property type="match status" value="1"/>
</dbReference>
<evidence type="ECO:0000313" key="3">
    <source>
        <dbReference type="EMBL" id="CAE0140669.1"/>
    </source>
</evidence>
<organism evidence="3">
    <name type="scientific">Prasinoderma singulare</name>
    <dbReference type="NCBI Taxonomy" id="676789"/>
    <lineage>
        <taxon>Eukaryota</taxon>
        <taxon>Viridiplantae</taxon>
        <taxon>Prasinodermophyta</taxon>
        <taxon>Prasinodermophyceae</taxon>
        <taxon>Prasinodermales</taxon>
        <taxon>Prasinodermaceae</taxon>
        <taxon>Prasinoderma</taxon>
    </lineage>
</organism>
<dbReference type="InterPro" id="IPR050771">
    <property type="entry name" value="Alpha-ketoacid_DH_E1_comp"/>
</dbReference>
<dbReference type="SUPFAM" id="SSF52518">
    <property type="entry name" value="Thiamin diphosphate-binding fold (THDP-binding)"/>
    <property type="match status" value="1"/>
</dbReference>
<dbReference type="EMBL" id="HBHY01012402">
    <property type="protein sequence ID" value="CAE0140669.1"/>
    <property type="molecule type" value="Transcribed_RNA"/>
</dbReference>
<evidence type="ECO:0000259" key="2">
    <source>
        <dbReference type="Pfam" id="PF00676"/>
    </source>
</evidence>
<dbReference type="InterPro" id="IPR001017">
    <property type="entry name" value="DH_E1"/>
</dbReference>
<gene>
    <name evidence="3" type="ORF">PSIN1315_LOCUS7973</name>
</gene>
<dbReference type="PANTHER" id="PTHR43380:SF1">
    <property type="entry name" value="2-OXOISOVALERATE DEHYDROGENASE SUBUNIT ALPHA, MITOCHONDRIAL"/>
    <property type="match status" value="1"/>
</dbReference>
<keyword evidence="1" id="KW-0560">Oxidoreductase</keyword>
<evidence type="ECO:0000256" key="1">
    <source>
        <dbReference type="ARBA" id="ARBA00023002"/>
    </source>
</evidence>
<feature type="domain" description="Dehydrogenase E1 component" evidence="2">
    <location>
        <begin position="4"/>
        <end position="300"/>
    </location>
</feature>
<dbReference type="InterPro" id="IPR029061">
    <property type="entry name" value="THDP-binding"/>
</dbReference>
<accession>A0A7S3BP05</accession>
<sequence length="342" mass="37701">MYGCMIKLQAMDAIFYEAQRQGRFSFYMTAMGEEANNVGSAAALDDGDVVFAQYREAGVLLWRGWQMGQFADQCFGNERDQGKGRQMPVHYGDASLNFHTISSPLATQLPQAVGAAYGLKMEGSKNLAVAYFGDGAASEGDFHAAVNFAATLEVPMLFICRNNGWAISTPTSDQFRGDGIAGRAGAYGLRAVRCDGNDALAVREAVAFARAQAIETGEALVVECMTYRSGHHSTSDDSSRYRASSEIAHWKTARDPVQRFRAALVEQGWWDDEREKAARKAARREVVKALDEAEGAPKPGVGEMFTDVYHEQPPYIKEQEQEMLALVRRFPAHYEAAKNKVH</sequence>
<dbReference type="Gene3D" id="3.40.50.970">
    <property type="match status" value="1"/>
</dbReference>
<protein>
    <recommendedName>
        <fullName evidence="2">Dehydrogenase E1 component domain-containing protein</fullName>
    </recommendedName>
</protein>
<reference evidence="3" key="1">
    <citation type="submission" date="2021-01" db="EMBL/GenBank/DDBJ databases">
        <authorList>
            <person name="Corre E."/>
            <person name="Pelletier E."/>
            <person name="Niang G."/>
            <person name="Scheremetjew M."/>
            <person name="Finn R."/>
            <person name="Kale V."/>
            <person name="Holt S."/>
            <person name="Cochrane G."/>
            <person name="Meng A."/>
            <person name="Brown T."/>
            <person name="Cohen L."/>
        </authorList>
    </citation>
    <scope>NUCLEOTIDE SEQUENCE</scope>
    <source>
        <strain evidence="3">RCC927</strain>
    </source>
</reference>
<proteinExistence type="predicted"/>
<name>A0A7S3BP05_9VIRI</name>
<dbReference type="GO" id="GO:0016624">
    <property type="term" value="F:oxidoreductase activity, acting on the aldehyde or oxo group of donors, disulfide as acceptor"/>
    <property type="evidence" value="ECO:0007669"/>
    <property type="project" value="InterPro"/>
</dbReference>
<dbReference type="FunFam" id="3.40.50.970:FF:000055">
    <property type="entry name" value="2-oxoisovalerate dehydrogenase subunit alpha"/>
    <property type="match status" value="1"/>
</dbReference>